<dbReference type="AlphaFoldDB" id="A0A8H4LDK3"/>
<dbReference type="GO" id="GO:0008194">
    <property type="term" value="F:UDP-glycosyltransferase activity"/>
    <property type="evidence" value="ECO:0007669"/>
    <property type="project" value="InterPro"/>
</dbReference>
<evidence type="ECO:0000256" key="2">
    <source>
        <dbReference type="ARBA" id="ARBA00022679"/>
    </source>
</evidence>
<comment type="caution">
    <text evidence="3">The sequence shown here is derived from an EMBL/GenBank/DDBJ whole genome shotgun (WGS) entry which is preliminary data.</text>
</comment>
<sequence>MAPHKVLMLTNSERGQANVFIATAHALLERDPTIEIHVASFGRLEKTLRDALVNDGAKGPVTFHALSGRPQFECYSSHPDPNFRMFAVSLRKPGIYSTPHTIRFIMAWAFLCWEADEFVTIFNEICAVIEAIQPDIILVDGLFAPGLTAAKHMKSHVQKPFTFAILSPNTLKDYIHHHEPRGAQLWKWPVVGSGLSMPIPLSQVPLNAYLFLRLIGIVVGDKHTPTITAKIREIANMPELDVFSNFDLLTSGLRDIDRVIVSSRPEVDFPALDIASVPKDYMDKICGCGPILRPLEHVDDELSNWLKQGPVVYINLGTHCLTSEAEAVDMAKSLKSLIDKADSEREKTSGLQILWKLQKDVSRSGEYSIGPDSAVHKVLGEEMDLDRVRIVDWLSSEPSSILETGDVICAVSHGGANSFYEAVCTGVPQVILPSWLDCYDFANRAELLGIGRWGSKKGCPRWIESELTSVLIDVVLDKNAEYMTKARSLAEVCGRNGGGRSAAADEVLRLLGD</sequence>
<dbReference type="PANTHER" id="PTHR48043">
    <property type="entry name" value="EG:EG0003.4 PROTEIN-RELATED"/>
    <property type="match status" value="1"/>
</dbReference>
<keyword evidence="4" id="KW-1185">Reference proteome</keyword>
<keyword evidence="2 3" id="KW-0808">Transferase</keyword>
<dbReference type="Proteomes" id="UP000554235">
    <property type="component" value="Unassembled WGS sequence"/>
</dbReference>
<dbReference type="PANTHER" id="PTHR48043:SF145">
    <property type="entry name" value="FI06409P-RELATED"/>
    <property type="match status" value="1"/>
</dbReference>
<dbReference type="Pfam" id="PF00201">
    <property type="entry name" value="UDPGT"/>
    <property type="match status" value="1"/>
</dbReference>
<protein>
    <submittedName>
        <fullName evidence="3">Glycosyltransferase family 1</fullName>
    </submittedName>
</protein>
<dbReference type="EMBL" id="JAADYS010000991">
    <property type="protein sequence ID" value="KAF4465718.1"/>
    <property type="molecule type" value="Genomic_DNA"/>
</dbReference>
<keyword evidence="1" id="KW-0328">Glycosyltransferase</keyword>
<proteinExistence type="predicted"/>
<organism evidence="3 4">
    <name type="scientific">Fusarium albosuccineum</name>
    <dbReference type="NCBI Taxonomy" id="1237068"/>
    <lineage>
        <taxon>Eukaryota</taxon>
        <taxon>Fungi</taxon>
        <taxon>Dikarya</taxon>
        <taxon>Ascomycota</taxon>
        <taxon>Pezizomycotina</taxon>
        <taxon>Sordariomycetes</taxon>
        <taxon>Hypocreomycetidae</taxon>
        <taxon>Hypocreales</taxon>
        <taxon>Nectriaceae</taxon>
        <taxon>Fusarium</taxon>
        <taxon>Fusarium decemcellulare species complex</taxon>
    </lineage>
</organism>
<name>A0A8H4LDK3_9HYPO</name>
<dbReference type="SUPFAM" id="SSF53756">
    <property type="entry name" value="UDP-Glycosyltransferase/glycogen phosphorylase"/>
    <property type="match status" value="1"/>
</dbReference>
<dbReference type="Gene3D" id="3.40.50.2000">
    <property type="entry name" value="Glycogen Phosphorylase B"/>
    <property type="match status" value="2"/>
</dbReference>
<reference evidence="3 4" key="1">
    <citation type="submission" date="2020-01" db="EMBL/GenBank/DDBJ databases">
        <title>Identification and distribution of gene clusters putatively required for synthesis of sphingolipid metabolism inhibitors in phylogenetically diverse species of the filamentous fungus Fusarium.</title>
        <authorList>
            <person name="Kim H.-S."/>
            <person name="Busman M."/>
            <person name="Brown D.W."/>
            <person name="Divon H."/>
            <person name="Uhlig S."/>
            <person name="Proctor R.H."/>
        </authorList>
    </citation>
    <scope>NUCLEOTIDE SEQUENCE [LARGE SCALE GENOMIC DNA]</scope>
    <source>
        <strain evidence="3 4">NRRL 20459</strain>
    </source>
</reference>
<gene>
    <name evidence="3" type="ORF">FALBO_7447</name>
</gene>
<dbReference type="OrthoDB" id="5835829at2759"/>
<evidence type="ECO:0000313" key="4">
    <source>
        <dbReference type="Proteomes" id="UP000554235"/>
    </source>
</evidence>
<evidence type="ECO:0000256" key="1">
    <source>
        <dbReference type="ARBA" id="ARBA00022676"/>
    </source>
</evidence>
<accession>A0A8H4LDK3</accession>
<evidence type="ECO:0000313" key="3">
    <source>
        <dbReference type="EMBL" id="KAF4465718.1"/>
    </source>
</evidence>
<dbReference type="InterPro" id="IPR050271">
    <property type="entry name" value="UDP-glycosyltransferase"/>
</dbReference>
<dbReference type="InterPro" id="IPR002213">
    <property type="entry name" value="UDP_glucos_trans"/>
</dbReference>